<organism evidence="4 5">
    <name type="scientific">Claviceps arundinis</name>
    <dbReference type="NCBI Taxonomy" id="1623583"/>
    <lineage>
        <taxon>Eukaryota</taxon>
        <taxon>Fungi</taxon>
        <taxon>Dikarya</taxon>
        <taxon>Ascomycota</taxon>
        <taxon>Pezizomycotina</taxon>
        <taxon>Sordariomycetes</taxon>
        <taxon>Hypocreomycetidae</taxon>
        <taxon>Hypocreales</taxon>
        <taxon>Clavicipitaceae</taxon>
        <taxon>Claviceps</taxon>
    </lineage>
</organism>
<feature type="compositionally biased region" description="Polar residues" evidence="2">
    <location>
        <begin position="155"/>
        <end position="166"/>
    </location>
</feature>
<evidence type="ECO:0000256" key="1">
    <source>
        <dbReference type="ARBA" id="ARBA00022786"/>
    </source>
</evidence>
<name>A0A9P7MRN7_9HYPO</name>
<comment type="caution">
    <text evidence="4">The sequence shown here is derived from an EMBL/GenBank/DDBJ whole genome shotgun (WGS) entry which is preliminary data.</text>
</comment>
<accession>A0A9P7MRN7</accession>
<dbReference type="InterPro" id="IPR045464">
    <property type="entry name" value="Hrt3/FBXO9_C"/>
</dbReference>
<sequence length="572" mass="63937">MASSKGLDSELESFRQQWLSEVRTKQGPPRAEETVSTENSKAPPRRAPSPSDTRIAATAAPAPALQAQLHDEQNSSRSGTLEEASAAEPSGTTLEGPVRPPPKRELVSALDHYEEAMAKEAEGNMGDSLMLYRRAYRLDHRVDRRYREKHFPASHQPQKQGSVQQVSASTSTAAPLPLSTPSAAPAQIASSKLDPTSAPEPAAVVILPTEDLIASFSNLQIQPAPPAIEDTPPDPCPISALPRELLVHILREVALHDVGDFARLSLVCKPLAYLVTTSQHIWRDVCLGPKFGFSGMHYHWNKTTDWRDLSPPPSSSLLLSPLGNSSTNSDVLAQRRNHSTALSKTLVGTPAYPSWKQMFRSRPRIRFNGCYISTVNYIRMGQASTNQATWGGSPVHIVTYYRYLRFFRDGTAISLLTTWEPSAVVGHLTREMLRLHQPQHQHRDNNAHASLPSAVMQKAYRGRWRLSSCRCSSLDDDHEHHYGDEEAHDSERLCSAGEDEADLSVETETHDPKYMFRMDLSLRTAGKAARNNKLVWRSHFSYNRLTDDWAEFTLKHDRAFFFSRVRSYGMGW</sequence>
<reference evidence="4" key="1">
    <citation type="journal article" date="2020" name="bioRxiv">
        <title>Whole genome comparisons of ergot fungi reveals the divergence and evolution of species within the genus Claviceps are the result of varying mechanisms driving genome evolution and host range expansion.</title>
        <authorList>
            <person name="Wyka S.A."/>
            <person name="Mondo S.J."/>
            <person name="Liu M."/>
            <person name="Dettman J."/>
            <person name="Nalam V."/>
            <person name="Broders K.D."/>
        </authorList>
    </citation>
    <scope>NUCLEOTIDE SEQUENCE</scope>
    <source>
        <strain evidence="4">CCC 1102</strain>
    </source>
</reference>
<evidence type="ECO:0000313" key="4">
    <source>
        <dbReference type="EMBL" id="KAG5966827.1"/>
    </source>
</evidence>
<keyword evidence="1" id="KW-0833">Ubl conjugation pathway</keyword>
<dbReference type="GO" id="GO:0005737">
    <property type="term" value="C:cytoplasm"/>
    <property type="evidence" value="ECO:0007669"/>
    <property type="project" value="TreeGrafter"/>
</dbReference>
<dbReference type="Pfam" id="PF12937">
    <property type="entry name" value="F-box-like"/>
    <property type="match status" value="1"/>
</dbReference>
<evidence type="ECO:0000313" key="5">
    <source>
        <dbReference type="Proteomes" id="UP000784919"/>
    </source>
</evidence>
<dbReference type="GO" id="GO:0019005">
    <property type="term" value="C:SCF ubiquitin ligase complex"/>
    <property type="evidence" value="ECO:0007669"/>
    <property type="project" value="TreeGrafter"/>
</dbReference>
<dbReference type="Proteomes" id="UP000784919">
    <property type="component" value="Unassembled WGS sequence"/>
</dbReference>
<dbReference type="InterPro" id="IPR001810">
    <property type="entry name" value="F-box_dom"/>
</dbReference>
<dbReference type="PANTHER" id="PTHR12874:SF9">
    <property type="entry name" value="F-BOX ONLY PROTEIN 48"/>
    <property type="match status" value="1"/>
</dbReference>
<dbReference type="SUPFAM" id="SSF81383">
    <property type="entry name" value="F-box domain"/>
    <property type="match status" value="1"/>
</dbReference>
<evidence type="ECO:0000259" key="3">
    <source>
        <dbReference type="PROSITE" id="PS50181"/>
    </source>
</evidence>
<evidence type="ECO:0000256" key="2">
    <source>
        <dbReference type="SAM" id="MobiDB-lite"/>
    </source>
</evidence>
<dbReference type="InterPro" id="IPR036047">
    <property type="entry name" value="F-box-like_dom_sf"/>
</dbReference>
<dbReference type="AlphaFoldDB" id="A0A9P7MRN7"/>
<dbReference type="PANTHER" id="PTHR12874">
    <property type="entry name" value="F-BOX ONLY PROTEIN 48-RELATED"/>
    <property type="match status" value="1"/>
</dbReference>
<dbReference type="OrthoDB" id="2117972at2759"/>
<proteinExistence type="predicted"/>
<dbReference type="EMBL" id="SRPS01000130">
    <property type="protein sequence ID" value="KAG5966827.1"/>
    <property type="molecule type" value="Genomic_DNA"/>
</dbReference>
<dbReference type="Pfam" id="PF19270">
    <property type="entry name" value="FBO_C"/>
    <property type="match status" value="1"/>
</dbReference>
<dbReference type="GO" id="GO:0031146">
    <property type="term" value="P:SCF-dependent proteasomal ubiquitin-dependent protein catabolic process"/>
    <property type="evidence" value="ECO:0007669"/>
    <property type="project" value="TreeGrafter"/>
</dbReference>
<feature type="compositionally biased region" description="Low complexity" evidence="2">
    <location>
        <begin position="167"/>
        <end position="186"/>
    </location>
</feature>
<gene>
    <name evidence="4" type="ORF">E4U56_001172</name>
</gene>
<dbReference type="Gene3D" id="1.20.1280.50">
    <property type="match status" value="1"/>
</dbReference>
<dbReference type="PROSITE" id="PS50181">
    <property type="entry name" value="FBOX"/>
    <property type="match status" value="1"/>
</dbReference>
<feature type="compositionally biased region" description="Low complexity" evidence="2">
    <location>
        <begin position="48"/>
        <end position="68"/>
    </location>
</feature>
<feature type="domain" description="F-box" evidence="3">
    <location>
        <begin position="235"/>
        <end position="285"/>
    </location>
</feature>
<feature type="region of interest" description="Disordered" evidence="2">
    <location>
        <begin position="1"/>
        <end position="104"/>
    </location>
</feature>
<feature type="region of interest" description="Disordered" evidence="2">
    <location>
        <begin position="150"/>
        <end position="197"/>
    </location>
</feature>
<protein>
    <recommendedName>
        <fullName evidence="3">F-box domain-containing protein</fullName>
    </recommendedName>
</protein>